<accession>A0A1T2XD14</accession>
<evidence type="ECO:0000313" key="2">
    <source>
        <dbReference type="EMBL" id="OPA77718.1"/>
    </source>
</evidence>
<protein>
    <submittedName>
        <fullName evidence="2">Uncharacterized protein</fullName>
    </submittedName>
</protein>
<gene>
    <name evidence="2" type="ORF">BVG16_14865</name>
</gene>
<dbReference type="RefSeq" id="WP_078499461.1">
    <property type="nucleotide sequence ID" value="NZ_MSZX01000005.1"/>
</dbReference>
<comment type="caution">
    <text evidence="2">The sequence shown here is derived from an EMBL/GenBank/DDBJ whole genome shotgun (WGS) entry which is preliminary data.</text>
</comment>
<dbReference type="Proteomes" id="UP000190188">
    <property type="component" value="Unassembled WGS sequence"/>
</dbReference>
<name>A0A1T2XD14_9BACL</name>
<dbReference type="STRING" id="1324314.BVG16_14865"/>
<evidence type="ECO:0000313" key="3">
    <source>
        <dbReference type="Proteomes" id="UP000190188"/>
    </source>
</evidence>
<feature type="coiled-coil region" evidence="1">
    <location>
        <begin position="86"/>
        <end position="155"/>
    </location>
</feature>
<dbReference type="OrthoDB" id="10012955at2"/>
<dbReference type="AlphaFoldDB" id="A0A1T2XD14"/>
<keyword evidence="1" id="KW-0175">Coiled coil</keyword>
<reference evidence="2 3" key="1">
    <citation type="submission" date="2017-01" db="EMBL/GenBank/DDBJ databases">
        <title>Genome analysis of Paenibacillus selenitrireducens ES3-24.</title>
        <authorList>
            <person name="Xu D."/>
            <person name="Yao R."/>
            <person name="Zheng S."/>
        </authorList>
    </citation>
    <scope>NUCLEOTIDE SEQUENCE [LARGE SCALE GENOMIC DNA]</scope>
    <source>
        <strain evidence="2 3">ES3-24</strain>
    </source>
</reference>
<evidence type="ECO:0000256" key="1">
    <source>
        <dbReference type="SAM" id="Coils"/>
    </source>
</evidence>
<proteinExistence type="predicted"/>
<organism evidence="2 3">
    <name type="scientific">Paenibacillus selenitireducens</name>
    <dbReference type="NCBI Taxonomy" id="1324314"/>
    <lineage>
        <taxon>Bacteria</taxon>
        <taxon>Bacillati</taxon>
        <taxon>Bacillota</taxon>
        <taxon>Bacilli</taxon>
        <taxon>Bacillales</taxon>
        <taxon>Paenibacillaceae</taxon>
        <taxon>Paenibacillus</taxon>
    </lineage>
</organism>
<feature type="coiled-coil region" evidence="1">
    <location>
        <begin position="191"/>
        <end position="266"/>
    </location>
</feature>
<dbReference type="EMBL" id="MSZX01000005">
    <property type="protein sequence ID" value="OPA77718.1"/>
    <property type="molecule type" value="Genomic_DNA"/>
</dbReference>
<keyword evidence="3" id="KW-1185">Reference proteome</keyword>
<sequence length="291" mass="34328">MAKDDIKSIKMESELKSLVNERIEKSGMEGAEWLESLMALEIIHTIRNSDSAVENDLKDLEKYMNRVYHLLIRVYQRGADAVDEMKEQSMEEVAQASQKVETVRVELSQAQKRLTQKEEELAISNRITSELHEKMQQYEKTAKAAEEINRLTQEKVVQLTKTIEELHKIEADAVAMKSEALDFKRLSDEELAKQKEIEKELRREIEQQHKQNERLLKEAEEAVLRMQKEHDRAYEVVIKEKEIEYKELLLREKIDWQEQMTQMRNQLTEQHANTMAEWVGRMQGMQGIQKD</sequence>